<sequence length="103" mass="11529">MSGVIIITGWLSLNPEAITPLIVQQPGSQNEYLLIPAKMNNVLWLLLCGNKLEILHRMSRRDRGSLAFVLTPALLSAHQHGSQGTHLPYPMHFLQTKTITLFD</sequence>
<accession>A0A179G759</accession>
<comment type="caution">
    <text evidence="1">The sequence shown here is derived from an EMBL/GenBank/DDBJ whole genome shotgun (WGS) entry which is preliminary data.</text>
</comment>
<dbReference type="EMBL" id="LSBJ02000001">
    <property type="protein sequence ID" value="OAQ73340.1"/>
    <property type="molecule type" value="Genomic_DNA"/>
</dbReference>
<dbReference type="KEGG" id="pchm:VFPPC_15288"/>
<dbReference type="AlphaFoldDB" id="A0A179G759"/>
<evidence type="ECO:0000313" key="1">
    <source>
        <dbReference type="EMBL" id="OAQ73340.1"/>
    </source>
</evidence>
<protein>
    <submittedName>
        <fullName evidence="1">Uncharacterized protein</fullName>
    </submittedName>
</protein>
<name>A0A179G759_METCM</name>
<reference evidence="1 2" key="1">
    <citation type="journal article" date="2016" name="PLoS Pathog.">
        <title>Biosynthesis of antibiotic leucinostatins in bio-control fungus Purpureocillium lilacinum and their inhibition on phytophthora revealed by genome mining.</title>
        <authorList>
            <person name="Wang G."/>
            <person name="Liu Z."/>
            <person name="Lin R."/>
            <person name="Li E."/>
            <person name="Mao Z."/>
            <person name="Ling J."/>
            <person name="Yang Y."/>
            <person name="Yin W.B."/>
            <person name="Xie B."/>
        </authorList>
    </citation>
    <scope>NUCLEOTIDE SEQUENCE [LARGE SCALE GENOMIC DNA]</scope>
    <source>
        <strain evidence="1">170</strain>
    </source>
</reference>
<dbReference type="Proteomes" id="UP000078397">
    <property type="component" value="Unassembled WGS sequence"/>
</dbReference>
<evidence type="ECO:0000313" key="2">
    <source>
        <dbReference type="Proteomes" id="UP000078397"/>
    </source>
</evidence>
<gene>
    <name evidence="1" type="ORF">VFPPC_15288</name>
</gene>
<proteinExistence type="predicted"/>
<organism evidence="1 2">
    <name type="scientific">Pochonia chlamydosporia 170</name>
    <dbReference type="NCBI Taxonomy" id="1380566"/>
    <lineage>
        <taxon>Eukaryota</taxon>
        <taxon>Fungi</taxon>
        <taxon>Dikarya</taxon>
        <taxon>Ascomycota</taxon>
        <taxon>Pezizomycotina</taxon>
        <taxon>Sordariomycetes</taxon>
        <taxon>Hypocreomycetidae</taxon>
        <taxon>Hypocreales</taxon>
        <taxon>Clavicipitaceae</taxon>
        <taxon>Pochonia</taxon>
    </lineage>
</organism>
<dbReference type="RefSeq" id="XP_018149423.1">
    <property type="nucleotide sequence ID" value="XM_018293041.1"/>
</dbReference>
<dbReference type="GeneID" id="28857035"/>
<keyword evidence="2" id="KW-1185">Reference proteome</keyword>